<dbReference type="RefSeq" id="WP_311661690.1">
    <property type="nucleotide sequence ID" value="NZ_JAVRHT010000002.1"/>
</dbReference>
<organism evidence="3 4">
    <name type="scientific">Rubrivirga litoralis</name>
    <dbReference type="NCBI Taxonomy" id="3075598"/>
    <lineage>
        <taxon>Bacteria</taxon>
        <taxon>Pseudomonadati</taxon>
        <taxon>Rhodothermota</taxon>
        <taxon>Rhodothermia</taxon>
        <taxon>Rhodothermales</taxon>
        <taxon>Rubricoccaceae</taxon>
        <taxon>Rubrivirga</taxon>
    </lineage>
</organism>
<comment type="caution">
    <text evidence="3">The sequence shown here is derived from an EMBL/GenBank/DDBJ whole genome shotgun (WGS) entry which is preliminary data.</text>
</comment>
<evidence type="ECO:0000313" key="4">
    <source>
        <dbReference type="Proteomes" id="UP001267426"/>
    </source>
</evidence>
<keyword evidence="4" id="KW-1185">Reference proteome</keyword>
<evidence type="ECO:0000313" key="3">
    <source>
        <dbReference type="EMBL" id="MDT0630527.1"/>
    </source>
</evidence>
<evidence type="ECO:0000256" key="2">
    <source>
        <dbReference type="SAM" id="Phobius"/>
    </source>
</evidence>
<gene>
    <name evidence="3" type="ORF">RM540_02100</name>
</gene>
<feature type="compositionally biased region" description="Low complexity" evidence="1">
    <location>
        <begin position="126"/>
        <end position="137"/>
    </location>
</feature>
<feature type="transmembrane region" description="Helical" evidence="2">
    <location>
        <begin position="92"/>
        <end position="109"/>
    </location>
</feature>
<feature type="region of interest" description="Disordered" evidence="1">
    <location>
        <begin position="119"/>
        <end position="146"/>
    </location>
</feature>
<protein>
    <submittedName>
        <fullName evidence="3">VanZ family protein</fullName>
    </submittedName>
</protein>
<dbReference type="NCBIfam" id="NF037970">
    <property type="entry name" value="vanZ_1"/>
    <property type="match status" value="1"/>
</dbReference>
<dbReference type="Proteomes" id="UP001267426">
    <property type="component" value="Unassembled WGS sequence"/>
</dbReference>
<feature type="transmembrane region" description="Helical" evidence="2">
    <location>
        <begin position="31"/>
        <end position="52"/>
    </location>
</feature>
<reference evidence="3 4" key="1">
    <citation type="submission" date="2023-09" db="EMBL/GenBank/DDBJ databases">
        <authorList>
            <person name="Rey-Velasco X."/>
        </authorList>
    </citation>
    <scope>NUCLEOTIDE SEQUENCE [LARGE SCALE GENOMIC DNA]</scope>
    <source>
        <strain evidence="3 4">F394</strain>
    </source>
</reference>
<name>A0ABU3BMK0_9BACT</name>
<accession>A0ABU3BMK0</accession>
<sequence length="146" mass="15966">MPLRPTRLAIAAAWSVLAALGLFLPGRVFPALGPIITTAAHVVFFTGFAGLWAWALPRFAVYVVIAAVFVAVGTEGFQMEIVPGRGLETRDLWADFVGIGLGWGLARLWRRRRMNRAYRPRRRRSATPPRTGAARTRQGAGSSVHA</sequence>
<feature type="transmembrane region" description="Helical" evidence="2">
    <location>
        <begin position="59"/>
        <end position="77"/>
    </location>
</feature>
<keyword evidence="2" id="KW-1133">Transmembrane helix</keyword>
<dbReference type="EMBL" id="JAVRHT010000002">
    <property type="protein sequence ID" value="MDT0630527.1"/>
    <property type="molecule type" value="Genomic_DNA"/>
</dbReference>
<keyword evidence="2" id="KW-0812">Transmembrane</keyword>
<proteinExistence type="predicted"/>
<evidence type="ECO:0000256" key="1">
    <source>
        <dbReference type="SAM" id="MobiDB-lite"/>
    </source>
</evidence>
<keyword evidence="2" id="KW-0472">Membrane</keyword>